<name>A0A6V8LS55_9BACT</name>
<dbReference type="EMBL" id="BLTE01000002">
    <property type="protein sequence ID" value="GFK92939.1"/>
    <property type="molecule type" value="Genomic_DNA"/>
</dbReference>
<evidence type="ECO:0008006" key="4">
    <source>
        <dbReference type="Google" id="ProtNLM"/>
    </source>
</evidence>
<evidence type="ECO:0000313" key="3">
    <source>
        <dbReference type="Proteomes" id="UP000494245"/>
    </source>
</evidence>
<gene>
    <name evidence="2" type="ORF">NNJEOMEG_00767</name>
</gene>
<feature type="transmembrane region" description="Helical" evidence="1">
    <location>
        <begin position="42"/>
        <end position="66"/>
    </location>
</feature>
<feature type="transmembrane region" description="Helical" evidence="1">
    <location>
        <begin position="141"/>
        <end position="160"/>
    </location>
</feature>
<sequence length="421" mass="43857">MNAPDAAATTLGTAAFALAVAHTFLAGRFLERSRRGGPHHGLWHLLGEVEIAFGFWAAVFLLLLAVFSGPSRAVDYLEGISFTEPAFVFAIMMAASTRPVVALAARAILGLAARLPLPMGPATCLTALVAGPLMGSLITEPAAMTVTALILYMAFFSRPLSGACKYAMLGTLFVNISIGGVLTHFAAPPVIMCAPAWGWGLGHMFLNFGWKAVIAVVVNALALTAAFWRPLARLEVRAPESLRQGAPAWVNAVHLACLAAMVALLHHPAAFLAVLAVFVGFVAAYPEHQTELMLRPSLMVGVFLAGLVILGPPQRWWVQALITRMDSLTLYFGAMGLTALTDNAALTYLGTLVEGLSDAGKYSLLAGAVAGGGLTVIANAPNPAGYAILKQGFPGESISPLGLAAGALAPTVMAAVAFLVF</sequence>
<feature type="transmembrane region" description="Helical" evidence="1">
    <location>
        <begin position="270"/>
        <end position="286"/>
    </location>
</feature>
<dbReference type="AlphaFoldDB" id="A0A6V8LS55"/>
<feature type="transmembrane region" description="Helical" evidence="1">
    <location>
        <begin position="330"/>
        <end position="350"/>
    </location>
</feature>
<evidence type="ECO:0000256" key="1">
    <source>
        <dbReference type="SAM" id="Phobius"/>
    </source>
</evidence>
<reference evidence="2 3" key="1">
    <citation type="submission" date="2020-04" db="EMBL/GenBank/DDBJ databases">
        <authorList>
            <consortium name="Desulfovibrio sp. FSS-1 genome sequencing consortium"/>
            <person name="Shimoshige H."/>
            <person name="Kobayashi H."/>
            <person name="Maekawa T."/>
        </authorList>
    </citation>
    <scope>NUCLEOTIDE SEQUENCE [LARGE SCALE GENOMIC DNA]</scope>
    <source>
        <strain evidence="2 3">SIID29052-01</strain>
    </source>
</reference>
<organism evidence="2 3">
    <name type="scientific">Fundidesulfovibrio magnetotacticus</name>
    <dbReference type="NCBI Taxonomy" id="2730080"/>
    <lineage>
        <taxon>Bacteria</taxon>
        <taxon>Pseudomonadati</taxon>
        <taxon>Thermodesulfobacteriota</taxon>
        <taxon>Desulfovibrionia</taxon>
        <taxon>Desulfovibrionales</taxon>
        <taxon>Desulfovibrionaceae</taxon>
        <taxon>Fundidesulfovibrio</taxon>
    </lineage>
</organism>
<keyword evidence="1" id="KW-0472">Membrane</keyword>
<feature type="transmembrane region" description="Helical" evidence="1">
    <location>
        <begin position="6"/>
        <end position="30"/>
    </location>
</feature>
<feature type="transmembrane region" description="Helical" evidence="1">
    <location>
        <begin position="172"/>
        <end position="197"/>
    </location>
</feature>
<evidence type="ECO:0000313" key="2">
    <source>
        <dbReference type="EMBL" id="GFK92939.1"/>
    </source>
</evidence>
<feature type="transmembrane region" description="Helical" evidence="1">
    <location>
        <begin position="362"/>
        <end position="381"/>
    </location>
</feature>
<dbReference type="InterPro" id="IPR009978">
    <property type="entry name" value="Na_H_antiport_3"/>
</dbReference>
<protein>
    <recommendedName>
        <fullName evidence="4">Na+/H+ antiporter</fullName>
    </recommendedName>
</protein>
<feature type="transmembrane region" description="Helical" evidence="1">
    <location>
        <begin position="298"/>
        <end position="318"/>
    </location>
</feature>
<dbReference type="Proteomes" id="UP000494245">
    <property type="component" value="Unassembled WGS sequence"/>
</dbReference>
<feature type="transmembrane region" description="Helical" evidence="1">
    <location>
        <begin position="86"/>
        <end position="105"/>
    </location>
</feature>
<keyword evidence="1" id="KW-0812">Transmembrane</keyword>
<feature type="transmembrane region" description="Helical" evidence="1">
    <location>
        <begin position="209"/>
        <end position="228"/>
    </location>
</feature>
<proteinExistence type="predicted"/>
<reference evidence="2 3" key="2">
    <citation type="submission" date="2020-05" db="EMBL/GenBank/DDBJ databases">
        <title>Draft genome sequence of Desulfovibrio sp. strainFSS-1.</title>
        <authorList>
            <person name="Shimoshige H."/>
            <person name="Kobayashi H."/>
            <person name="Maekawa T."/>
        </authorList>
    </citation>
    <scope>NUCLEOTIDE SEQUENCE [LARGE SCALE GENOMIC DNA]</scope>
    <source>
        <strain evidence="2 3">SIID29052-01</strain>
    </source>
</reference>
<accession>A0A6V8LS55</accession>
<comment type="caution">
    <text evidence="2">The sequence shown here is derived from an EMBL/GenBank/DDBJ whole genome shotgun (WGS) entry which is preliminary data.</text>
</comment>
<keyword evidence="1" id="KW-1133">Transmembrane helix</keyword>
<feature type="transmembrane region" description="Helical" evidence="1">
    <location>
        <begin position="401"/>
        <end position="420"/>
    </location>
</feature>
<dbReference type="RefSeq" id="WP_173081481.1">
    <property type="nucleotide sequence ID" value="NZ_BLTE01000002.1"/>
</dbReference>
<keyword evidence="3" id="KW-1185">Reference proteome</keyword>
<dbReference type="Pfam" id="PF07399">
    <property type="entry name" value="Na_H_antiport_3"/>
    <property type="match status" value="1"/>
</dbReference>